<proteinExistence type="predicted"/>
<sequence length="186" mass="21508">MSPALSFLVIPGIALFAISAIFIRQWKKLQGKLYDYREKFLPTRRVISMKEEELEGYKKTLKEIQNRNGIQSSTEAKSKLDELDKTITETLGAKNLAEARGVKRDLDSNLDKTKIDRLKTEIDNLIETINKETKIIEGIEESFPPEYDIQDGASKFDETNEEWESTKETRNDKNVEFETKTSRKIQ</sequence>
<dbReference type="EMBL" id="UINC01196224">
    <property type="protein sequence ID" value="SVE13136.1"/>
    <property type="molecule type" value="Genomic_DNA"/>
</dbReference>
<keyword evidence="2" id="KW-1133">Transmembrane helix</keyword>
<organism evidence="3">
    <name type="scientific">marine metagenome</name>
    <dbReference type="NCBI Taxonomy" id="408172"/>
    <lineage>
        <taxon>unclassified sequences</taxon>
        <taxon>metagenomes</taxon>
        <taxon>ecological metagenomes</taxon>
    </lineage>
</organism>
<gene>
    <name evidence="3" type="ORF">METZ01_LOCUS465990</name>
</gene>
<keyword evidence="2" id="KW-0812">Transmembrane</keyword>
<dbReference type="AlphaFoldDB" id="A0A383AYZ1"/>
<reference evidence="3" key="1">
    <citation type="submission" date="2018-05" db="EMBL/GenBank/DDBJ databases">
        <authorList>
            <person name="Lanie J.A."/>
            <person name="Ng W.-L."/>
            <person name="Kazmierczak K.M."/>
            <person name="Andrzejewski T.M."/>
            <person name="Davidsen T.M."/>
            <person name="Wayne K.J."/>
            <person name="Tettelin H."/>
            <person name="Glass J.I."/>
            <person name="Rusch D."/>
            <person name="Podicherti R."/>
            <person name="Tsui H.-C.T."/>
            <person name="Winkler M.E."/>
        </authorList>
    </citation>
    <scope>NUCLEOTIDE SEQUENCE</scope>
</reference>
<accession>A0A383AYZ1</accession>
<feature type="non-terminal residue" evidence="3">
    <location>
        <position position="186"/>
    </location>
</feature>
<evidence type="ECO:0000313" key="3">
    <source>
        <dbReference type="EMBL" id="SVE13136.1"/>
    </source>
</evidence>
<name>A0A383AYZ1_9ZZZZ</name>
<protein>
    <submittedName>
        <fullName evidence="3">Uncharacterized protein</fullName>
    </submittedName>
</protein>
<keyword evidence="2" id="KW-0472">Membrane</keyword>
<evidence type="ECO:0000256" key="1">
    <source>
        <dbReference type="SAM" id="MobiDB-lite"/>
    </source>
</evidence>
<evidence type="ECO:0000256" key="2">
    <source>
        <dbReference type="SAM" id="Phobius"/>
    </source>
</evidence>
<feature type="region of interest" description="Disordered" evidence="1">
    <location>
        <begin position="146"/>
        <end position="186"/>
    </location>
</feature>
<feature type="compositionally biased region" description="Basic and acidic residues" evidence="1">
    <location>
        <begin position="154"/>
        <end position="186"/>
    </location>
</feature>
<feature type="transmembrane region" description="Helical" evidence="2">
    <location>
        <begin position="6"/>
        <end position="23"/>
    </location>
</feature>